<dbReference type="PANTHER" id="PTHR43434:SF1">
    <property type="entry name" value="PHOSPHOGLYCOLATE PHOSPHATASE"/>
    <property type="match status" value="1"/>
</dbReference>
<dbReference type="Proteomes" id="UP000253314">
    <property type="component" value="Unassembled WGS sequence"/>
</dbReference>
<dbReference type="SUPFAM" id="SSF56784">
    <property type="entry name" value="HAD-like"/>
    <property type="match status" value="1"/>
</dbReference>
<dbReference type="Gene3D" id="3.40.50.1000">
    <property type="entry name" value="HAD superfamily/HAD-like"/>
    <property type="match status" value="1"/>
</dbReference>
<dbReference type="SFLD" id="SFLDG01129">
    <property type="entry name" value="C1.5:_HAD__Beta-PGM__Phosphata"/>
    <property type="match status" value="1"/>
</dbReference>
<dbReference type="PRINTS" id="PR00413">
    <property type="entry name" value="HADHALOGNASE"/>
</dbReference>
<evidence type="ECO:0000256" key="1">
    <source>
        <dbReference type="ARBA" id="ARBA00022801"/>
    </source>
</evidence>
<dbReference type="NCBIfam" id="TIGR01549">
    <property type="entry name" value="HAD-SF-IA-v1"/>
    <property type="match status" value="1"/>
</dbReference>
<organism evidence="3 4">
    <name type="scientific">Bacillus taeanensis</name>
    <dbReference type="NCBI Taxonomy" id="273032"/>
    <lineage>
        <taxon>Bacteria</taxon>
        <taxon>Bacillati</taxon>
        <taxon>Bacillota</taxon>
        <taxon>Bacilli</taxon>
        <taxon>Bacillales</taxon>
        <taxon>Bacillaceae</taxon>
        <taxon>Bacillus</taxon>
    </lineage>
</organism>
<dbReference type="EMBL" id="QOCW01000024">
    <property type="protein sequence ID" value="RBW68179.1"/>
    <property type="molecule type" value="Genomic_DNA"/>
</dbReference>
<dbReference type="AlphaFoldDB" id="A0A366XTU5"/>
<keyword evidence="2" id="KW-0460">Magnesium</keyword>
<dbReference type="GO" id="GO:0006281">
    <property type="term" value="P:DNA repair"/>
    <property type="evidence" value="ECO:0007669"/>
    <property type="project" value="TreeGrafter"/>
</dbReference>
<keyword evidence="4" id="KW-1185">Reference proteome</keyword>
<dbReference type="InterPro" id="IPR023214">
    <property type="entry name" value="HAD_sf"/>
</dbReference>
<dbReference type="InterPro" id="IPR041492">
    <property type="entry name" value="HAD_2"/>
</dbReference>
<evidence type="ECO:0008006" key="5">
    <source>
        <dbReference type="Google" id="ProtNLM"/>
    </source>
</evidence>
<name>A0A366XTU5_9BACI</name>
<dbReference type="InterPro" id="IPR006439">
    <property type="entry name" value="HAD-SF_hydro_IA"/>
</dbReference>
<comment type="caution">
    <text evidence="3">The sequence shown here is derived from an EMBL/GenBank/DDBJ whole genome shotgun (WGS) entry which is preliminary data.</text>
</comment>
<dbReference type="Gene3D" id="1.10.150.730">
    <property type="match status" value="1"/>
</dbReference>
<dbReference type="Pfam" id="PF13419">
    <property type="entry name" value="HAD_2"/>
    <property type="match status" value="1"/>
</dbReference>
<dbReference type="InterPro" id="IPR036412">
    <property type="entry name" value="HAD-like_sf"/>
</dbReference>
<protein>
    <recommendedName>
        <fullName evidence="5">HAD family hydrolase</fullName>
    </recommendedName>
</protein>
<dbReference type="InterPro" id="IPR050155">
    <property type="entry name" value="HAD-like_hydrolase_sf"/>
</dbReference>
<evidence type="ECO:0000256" key="2">
    <source>
        <dbReference type="ARBA" id="ARBA00022842"/>
    </source>
</evidence>
<dbReference type="SFLD" id="SFLDS00003">
    <property type="entry name" value="Haloacid_Dehalogenase"/>
    <property type="match status" value="1"/>
</dbReference>
<dbReference type="GO" id="GO:0008967">
    <property type="term" value="F:phosphoglycolate phosphatase activity"/>
    <property type="evidence" value="ECO:0007669"/>
    <property type="project" value="TreeGrafter"/>
</dbReference>
<gene>
    <name evidence="3" type="ORF">DS031_18360</name>
</gene>
<dbReference type="PANTHER" id="PTHR43434">
    <property type="entry name" value="PHOSPHOGLYCOLATE PHOSPHATASE"/>
    <property type="match status" value="1"/>
</dbReference>
<dbReference type="OrthoDB" id="9807630at2"/>
<keyword evidence="1" id="KW-0378">Hydrolase</keyword>
<evidence type="ECO:0000313" key="3">
    <source>
        <dbReference type="EMBL" id="RBW68179.1"/>
    </source>
</evidence>
<reference evidence="3 4" key="1">
    <citation type="submission" date="2018-07" db="EMBL/GenBank/DDBJ databases">
        <title>Lottiidibacillus patelloidae gen. nov., sp. nov., isolated from the intestinal tract of a marine limpet and the reclassification of B. taeanensis BH030017T, B. algicola KMM 3737T and B. hwajinpoensis SW-72T as genus Lottiidibacillus.</title>
        <authorList>
            <person name="Liu R."/>
            <person name="Huang Z."/>
        </authorList>
    </citation>
    <scope>NUCLEOTIDE SEQUENCE [LARGE SCALE GENOMIC DNA]</scope>
    <source>
        <strain evidence="3 4">BH030017</strain>
    </source>
</reference>
<accession>A0A366XTU5</accession>
<evidence type="ECO:0000313" key="4">
    <source>
        <dbReference type="Proteomes" id="UP000253314"/>
    </source>
</evidence>
<sequence length="208" mass="23334">MMMERGILFDMDNTLLQSNINFKKMRADIAEYVKKHGITNGVDESLTSGQIIELVREKGMTSLEEKLWEIAAHHETEGMNGAVLEDGALSMLQQLKSQDIKLAVVTNNAYEAGKRALIENNIFHFFDEVIGREGMEALKPSPSGLLYVIKKFPNILWLMVGDSWIDGKAATAANIPFIGYQKDVSFYNAHGIKPKAVISRLQELDQFI</sequence>
<proteinExistence type="predicted"/>